<dbReference type="InterPro" id="IPR008979">
    <property type="entry name" value="Galactose-bd-like_sf"/>
</dbReference>
<protein>
    <recommendedName>
        <fullName evidence="2">beta-mannosidase</fullName>
        <ecNumber evidence="2">3.2.1.25</ecNumber>
    </recommendedName>
</protein>
<reference evidence="7" key="1">
    <citation type="submission" date="2016-10" db="EMBL/GenBank/DDBJ databases">
        <title>Sequence of Gallionella enrichment culture.</title>
        <authorList>
            <person name="Poehlein A."/>
            <person name="Muehling M."/>
            <person name="Daniel R."/>
        </authorList>
    </citation>
    <scope>NUCLEOTIDE SEQUENCE</scope>
</reference>
<dbReference type="InterPro" id="IPR050887">
    <property type="entry name" value="Beta-mannosidase_GH2"/>
</dbReference>
<comment type="catalytic activity">
    <reaction evidence="1">
        <text>Hydrolysis of terminal, non-reducing beta-D-mannose residues in beta-D-mannosides.</text>
        <dbReference type="EC" id="3.2.1.25"/>
    </reaction>
</comment>
<sequence length="743" mass="82135">MRIDWQVGFSKTREGAPERWVAAVVPGAVQLDWARAEGWPSHAVGENSEAYRWMEDVWWTYRARISVPAPEPGGAVRLVARGVDYRCELLVDGAMVAEHEGLYSPVTAELTAFAGRTVEVRIRIHPAPKSNERAADRAQADHAFKAAVSYGWDFHPRLIPLGLCDEAELQVLPGLRFGDLDVVSALLDDHSAARLGLEAEIAGAPGARLLWTVLAPDGATAFAAEAPATAGRLELSGRIDRPRLWWPHDQGDQPLYTHVIRLVDAKGRVCDERRLRTGIRRVRLVMAEGQWDRPAPGEFPKPRATPPFTLEINGRRIFAKGANWVAPDIFYGTVDSGRLEALLGLARASHFNLLRCWGGAPVMKDAFFDLADELGLLVWQEFTLACNAYPDAPDYLAVVDRESRFLVHRLRRHPCLALWCGGNELFNKWSGMDDQSLVLRTLDRNCLELDPLTPFLPTSPVDGVAHGHYVFRDSKTGREVWELFQSARYNAYPEFGVPGAANADVLRAVIPESELWPPADAGSWRHHHAFASWTPQHHLCLETLEHYFGPIDSLERLVELSQWTQGEGLRGVFEEARRQKPRCSMALAWCFNEPWPAAANLSLVCWPAVPKSSLAVVAQACRPVVASARIPKFQWSAGETFEAELWLLNDSPAPAGGAAIEAVLEADGVSIALVRWECPVVAANANVRGPTVRQVMPELRGGHFELRLMAVGNPGWSSSYRLSFRSAQRGGVPQTAAAPTLNV</sequence>
<dbReference type="InterPro" id="IPR054593">
    <property type="entry name" value="Beta-mannosidase-like_N2"/>
</dbReference>
<dbReference type="EMBL" id="MLJW01000027">
    <property type="protein sequence ID" value="OIR09319.1"/>
    <property type="molecule type" value="Genomic_DNA"/>
</dbReference>
<dbReference type="Pfam" id="PF22666">
    <property type="entry name" value="Glyco_hydro_2_N2"/>
    <property type="match status" value="1"/>
</dbReference>
<dbReference type="AlphaFoldDB" id="A0A1J5SLK0"/>
<dbReference type="SUPFAM" id="SSF49785">
    <property type="entry name" value="Galactose-binding domain-like"/>
    <property type="match status" value="1"/>
</dbReference>
<dbReference type="Gene3D" id="2.60.40.10">
    <property type="entry name" value="Immunoglobulins"/>
    <property type="match status" value="1"/>
</dbReference>
<dbReference type="GO" id="GO:0005975">
    <property type="term" value="P:carbohydrate metabolic process"/>
    <property type="evidence" value="ECO:0007669"/>
    <property type="project" value="InterPro"/>
</dbReference>
<name>A0A1J5SLK0_9ZZZZ</name>
<evidence type="ECO:0000313" key="7">
    <source>
        <dbReference type="EMBL" id="OIR09319.1"/>
    </source>
</evidence>
<dbReference type="Gene3D" id="3.20.20.80">
    <property type="entry name" value="Glycosidases"/>
    <property type="match status" value="1"/>
</dbReference>
<organism evidence="7">
    <name type="scientific">mine drainage metagenome</name>
    <dbReference type="NCBI Taxonomy" id="410659"/>
    <lineage>
        <taxon>unclassified sequences</taxon>
        <taxon>metagenomes</taxon>
        <taxon>ecological metagenomes</taxon>
    </lineage>
</organism>
<dbReference type="EC" id="3.2.1.25" evidence="2"/>
<dbReference type="SUPFAM" id="SSF51445">
    <property type="entry name" value="(Trans)glycosidases"/>
    <property type="match status" value="1"/>
</dbReference>
<dbReference type="PANTHER" id="PTHR43730">
    <property type="entry name" value="BETA-MANNOSIDASE"/>
    <property type="match status" value="1"/>
</dbReference>
<evidence type="ECO:0000256" key="3">
    <source>
        <dbReference type="ARBA" id="ARBA00022801"/>
    </source>
</evidence>
<gene>
    <name evidence="7" type="primary">csxA_3</name>
    <name evidence="7" type="ORF">GALL_85520</name>
</gene>
<dbReference type="InterPro" id="IPR006102">
    <property type="entry name" value="Ig-like_GH2"/>
</dbReference>
<evidence type="ECO:0000256" key="4">
    <source>
        <dbReference type="ARBA" id="ARBA00023295"/>
    </source>
</evidence>
<dbReference type="SUPFAM" id="SSF49303">
    <property type="entry name" value="beta-Galactosidase/glucuronidase domain"/>
    <property type="match status" value="1"/>
</dbReference>
<dbReference type="InterPro" id="IPR013783">
    <property type="entry name" value="Ig-like_fold"/>
</dbReference>
<evidence type="ECO:0000256" key="2">
    <source>
        <dbReference type="ARBA" id="ARBA00012754"/>
    </source>
</evidence>
<accession>A0A1J5SLK0</accession>
<evidence type="ECO:0000256" key="1">
    <source>
        <dbReference type="ARBA" id="ARBA00000829"/>
    </source>
</evidence>
<comment type="caution">
    <text evidence="7">The sequence shown here is derived from an EMBL/GenBank/DDBJ whole genome shotgun (WGS) entry which is preliminary data.</text>
</comment>
<dbReference type="GO" id="GO:0006516">
    <property type="term" value="P:glycoprotein catabolic process"/>
    <property type="evidence" value="ECO:0007669"/>
    <property type="project" value="TreeGrafter"/>
</dbReference>
<dbReference type="InterPro" id="IPR036156">
    <property type="entry name" value="Beta-gal/glucu_dom_sf"/>
</dbReference>
<dbReference type="GO" id="GO:0004567">
    <property type="term" value="F:beta-mannosidase activity"/>
    <property type="evidence" value="ECO:0007669"/>
    <property type="project" value="UniProtKB-EC"/>
</dbReference>
<evidence type="ECO:0000259" key="5">
    <source>
        <dbReference type="Pfam" id="PF00703"/>
    </source>
</evidence>
<keyword evidence="4 7" id="KW-0326">Glycosidase</keyword>
<dbReference type="Gene3D" id="2.60.120.260">
    <property type="entry name" value="Galactose-binding domain-like"/>
    <property type="match status" value="1"/>
</dbReference>
<dbReference type="Pfam" id="PF00703">
    <property type="entry name" value="Glyco_hydro_2"/>
    <property type="match status" value="1"/>
</dbReference>
<feature type="domain" description="Beta-mannosidase-like galactose-binding" evidence="6">
    <location>
        <begin position="12"/>
        <end position="163"/>
    </location>
</feature>
<evidence type="ECO:0000259" key="6">
    <source>
        <dbReference type="Pfam" id="PF22666"/>
    </source>
</evidence>
<dbReference type="InterPro" id="IPR017853">
    <property type="entry name" value="GH"/>
</dbReference>
<proteinExistence type="predicted"/>
<feature type="domain" description="Glycoside hydrolase family 2 immunoglobulin-like beta-sandwich" evidence="5">
    <location>
        <begin position="224"/>
        <end position="280"/>
    </location>
</feature>
<dbReference type="PANTHER" id="PTHR43730:SF1">
    <property type="entry name" value="BETA-MANNOSIDASE"/>
    <property type="match status" value="1"/>
</dbReference>
<keyword evidence="3 7" id="KW-0378">Hydrolase</keyword>